<dbReference type="Pfam" id="PF00816">
    <property type="entry name" value="Histone_HNS"/>
    <property type="match status" value="1"/>
</dbReference>
<evidence type="ECO:0000256" key="5">
    <source>
        <dbReference type="SAM" id="MobiDB-lite"/>
    </source>
</evidence>
<keyword evidence="3" id="KW-0963">Cytoplasm</keyword>
<keyword evidence="8" id="KW-1185">Reference proteome</keyword>
<comment type="subcellular location">
    <subcellularLocation>
        <location evidence="1">Cytoplasm</location>
        <location evidence="1">Nucleoid</location>
    </subcellularLocation>
</comment>
<evidence type="ECO:0000313" key="8">
    <source>
        <dbReference type="Proteomes" id="UP001302072"/>
    </source>
</evidence>
<dbReference type="PANTHER" id="PTHR38097">
    <property type="match status" value="1"/>
</dbReference>
<evidence type="ECO:0000259" key="6">
    <source>
        <dbReference type="SMART" id="SM00528"/>
    </source>
</evidence>
<dbReference type="Gene3D" id="4.10.430.10">
    <property type="entry name" value="Histone-like protein H-NS, C-terminal domain"/>
    <property type="match status" value="1"/>
</dbReference>
<accession>A0ABY9YTM0</accession>
<evidence type="ECO:0000256" key="4">
    <source>
        <dbReference type="ARBA" id="ARBA00023125"/>
    </source>
</evidence>
<name>A0ABY9YTM0_9GAMM</name>
<proteinExistence type="inferred from homology"/>
<organism evidence="7 8">
    <name type="scientific">Stenotrophomonas oahuensis</name>
    <dbReference type="NCBI Taxonomy" id="3003271"/>
    <lineage>
        <taxon>Bacteria</taxon>
        <taxon>Pseudomonadati</taxon>
        <taxon>Pseudomonadota</taxon>
        <taxon>Gammaproteobacteria</taxon>
        <taxon>Lysobacterales</taxon>
        <taxon>Lysobacteraceae</taxon>
        <taxon>Stenotrophomonas</taxon>
    </lineage>
</organism>
<gene>
    <name evidence="7" type="ORF">PDM29_05725</name>
</gene>
<dbReference type="PANTHER" id="PTHR38097:SF2">
    <property type="entry name" value="DNA-BINDING PROTEIN STPA"/>
    <property type="match status" value="1"/>
</dbReference>
<sequence>MTIDLEKLNSRELTSLMKAAQKRKALLEKRPPVGEVRRKLLAIAKASGYSIEELLGTGTGAAPVATKSVKRVKRTKLGKAPVKYRDPDNKRNTWSGRGSTPRWLLEKTARGRSVADYLIPGLAKPTARKAAPIGKRTVFKQA</sequence>
<comment type="similarity">
    <text evidence="2">Belongs to the histone-like protein H-NS family.</text>
</comment>
<dbReference type="Proteomes" id="UP001302072">
    <property type="component" value="Chromosome"/>
</dbReference>
<evidence type="ECO:0000256" key="1">
    <source>
        <dbReference type="ARBA" id="ARBA00004453"/>
    </source>
</evidence>
<evidence type="ECO:0000256" key="2">
    <source>
        <dbReference type="ARBA" id="ARBA00010610"/>
    </source>
</evidence>
<keyword evidence="4" id="KW-0238">DNA-binding</keyword>
<dbReference type="SMART" id="SM00528">
    <property type="entry name" value="HNS"/>
    <property type="match status" value="1"/>
</dbReference>
<feature type="region of interest" description="Disordered" evidence="5">
    <location>
        <begin position="78"/>
        <end position="100"/>
    </location>
</feature>
<feature type="domain" description="DNA-binding protein H-NS-like C-terminal" evidence="6">
    <location>
        <begin position="74"/>
        <end position="119"/>
    </location>
</feature>
<evidence type="ECO:0000313" key="7">
    <source>
        <dbReference type="EMBL" id="WNH53780.1"/>
    </source>
</evidence>
<reference evidence="7 8" key="1">
    <citation type="submission" date="2022-12" db="EMBL/GenBank/DDBJ databases">
        <title>Two new species, Stenotrophomonas aracearum and Stenotrophomonas oahuensis, isolated from Anthurium (Araceae family) in Hawaii.</title>
        <authorList>
            <person name="Chunag S.C."/>
            <person name="Dobhal S."/>
            <person name="Alvarez A."/>
            <person name="Arif M."/>
        </authorList>
    </citation>
    <scope>NUCLEOTIDE SEQUENCE [LARGE SCALE GENOMIC DNA]</scope>
    <source>
        <strain evidence="7 8">A5586</strain>
    </source>
</reference>
<protein>
    <submittedName>
        <fullName evidence="7">H-NS histone family protein</fullName>
    </submittedName>
</protein>
<evidence type="ECO:0000256" key="3">
    <source>
        <dbReference type="ARBA" id="ARBA00022490"/>
    </source>
</evidence>
<dbReference type="EMBL" id="CP115541">
    <property type="protein sequence ID" value="WNH53780.1"/>
    <property type="molecule type" value="Genomic_DNA"/>
</dbReference>
<dbReference type="InterPro" id="IPR037150">
    <property type="entry name" value="H-NS_C_dom_sf"/>
</dbReference>
<dbReference type="RefSeq" id="WP_311192910.1">
    <property type="nucleotide sequence ID" value="NZ_CP115541.1"/>
</dbReference>
<dbReference type="SUPFAM" id="SSF81273">
    <property type="entry name" value="H-NS histone-like proteins"/>
    <property type="match status" value="1"/>
</dbReference>
<dbReference type="InterPro" id="IPR027444">
    <property type="entry name" value="H-NS_C_dom"/>
</dbReference>